<sequence length="109" mass="12465">MLFFQHRDRHRHGGEIVDDFQMAKAEIFFHFRNRKSPGMVSHRYPVTGNRAGYGDTTIFHADAMLIEINAHHGLKTGIIQAGIRFGLRDFSTGDITQGKTRIRAAYISY</sequence>
<evidence type="ECO:0000313" key="3">
    <source>
        <dbReference type="EMBL" id="CNV22317.1"/>
    </source>
</evidence>
<dbReference type="EMBL" id="CQPA01000071">
    <property type="protein sequence ID" value="CNV22317.1"/>
    <property type="molecule type" value="Genomic_DNA"/>
</dbReference>
<organism evidence="2 6">
    <name type="scientific">Salmonella enterica subsp. enterica serovar Bovismorbificans</name>
    <dbReference type="NCBI Taxonomy" id="58097"/>
    <lineage>
        <taxon>Bacteria</taxon>
        <taxon>Pseudomonadati</taxon>
        <taxon>Pseudomonadota</taxon>
        <taxon>Gammaproteobacteria</taxon>
        <taxon>Enterobacterales</taxon>
        <taxon>Enterobacteriaceae</taxon>
        <taxon>Salmonella</taxon>
    </lineage>
</organism>
<gene>
    <name evidence="3" type="ORF">ERS008198_04707</name>
    <name evidence="1" type="ORF">ERS008202_00634</name>
    <name evidence="2" type="ORF">ERS008207_04527</name>
</gene>
<accession>A0A655EGJ8</accession>
<dbReference type="Proteomes" id="UP000042394">
    <property type="component" value="Unassembled WGS sequence"/>
</dbReference>
<name>A0A655EGJ8_SALET</name>
<dbReference type="Proteomes" id="UP000039541">
    <property type="component" value="Unassembled WGS sequence"/>
</dbReference>
<evidence type="ECO:0000313" key="4">
    <source>
        <dbReference type="Proteomes" id="UP000039541"/>
    </source>
</evidence>
<evidence type="ECO:0000313" key="1">
    <source>
        <dbReference type="EMBL" id="CNT68489.1"/>
    </source>
</evidence>
<evidence type="ECO:0000313" key="5">
    <source>
        <dbReference type="Proteomes" id="UP000041314"/>
    </source>
</evidence>
<reference evidence="4 5" key="1">
    <citation type="submission" date="2015-03" db="EMBL/GenBank/DDBJ databases">
        <authorList>
            <consortium name="Pathogen Informatics"/>
        </authorList>
    </citation>
    <scope>NUCLEOTIDE SEQUENCE [LARGE SCALE GENOMIC DNA]</scope>
    <source>
        <strain evidence="1 4">3476</strain>
        <strain evidence="3 5">A1104</strain>
        <strain evidence="2 6">D4891</strain>
    </source>
</reference>
<dbReference type="EMBL" id="CQPD01000070">
    <property type="protein sequence ID" value="CNV18443.1"/>
    <property type="molecule type" value="Genomic_DNA"/>
</dbReference>
<protein>
    <submittedName>
        <fullName evidence="2">Uncharacterized protein</fullName>
    </submittedName>
</protein>
<dbReference type="AlphaFoldDB" id="A0A655EGJ8"/>
<proteinExistence type="predicted"/>
<evidence type="ECO:0000313" key="6">
    <source>
        <dbReference type="Proteomes" id="UP000042394"/>
    </source>
</evidence>
<evidence type="ECO:0000313" key="2">
    <source>
        <dbReference type="EMBL" id="CNV18443.1"/>
    </source>
</evidence>
<dbReference type="EMBL" id="CQPC01000005">
    <property type="protein sequence ID" value="CNT68489.1"/>
    <property type="molecule type" value="Genomic_DNA"/>
</dbReference>
<dbReference type="Proteomes" id="UP000041314">
    <property type="component" value="Unassembled WGS sequence"/>
</dbReference>